<comment type="subcellular location">
    <subcellularLocation>
        <location evidence="1">Nucleus</location>
    </subcellularLocation>
</comment>
<keyword evidence="2" id="KW-0479">Metal-binding</keyword>
<evidence type="ECO:0000256" key="8">
    <source>
        <dbReference type="ARBA" id="ARBA00023163"/>
    </source>
</evidence>
<feature type="domain" description="C2H2-type" evidence="13">
    <location>
        <begin position="535"/>
        <end position="562"/>
    </location>
</feature>
<keyword evidence="5" id="KW-0862">Zinc</keyword>
<dbReference type="InterPro" id="IPR013087">
    <property type="entry name" value="Znf_C2H2_type"/>
</dbReference>
<evidence type="ECO:0000256" key="3">
    <source>
        <dbReference type="ARBA" id="ARBA00022737"/>
    </source>
</evidence>
<feature type="domain" description="C2H2-type" evidence="13">
    <location>
        <begin position="475"/>
        <end position="504"/>
    </location>
</feature>
<dbReference type="Gene3D" id="3.30.160.60">
    <property type="entry name" value="Classic Zinc Finger"/>
    <property type="match status" value="3"/>
</dbReference>
<dbReference type="PANTHER" id="PTHR23235:SF165">
    <property type="entry name" value="TRANSCRIPTION FACTOR BTD"/>
    <property type="match status" value="1"/>
</dbReference>
<feature type="compositionally biased region" description="Polar residues" evidence="12">
    <location>
        <begin position="437"/>
        <end position="447"/>
    </location>
</feature>
<feature type="region of interest" description="Disordered" evidence="12">
    <location>
        <begin position="549"/>
        <end position="595"/>
    </location>
</feature>
<dbReference type="Pfam" id="PF00096">
    <property type="entry name" value="zf-C2H2"/>
    <property type="match status" value="2"/>
</dbReference>
<feature type="compositionally biased region" description="Acidic residues" evidence="12">
    <location>
        <begin position="567"/>
        <end position="584"/>
    </location>
</feature>
<protein>
    <recommendedName>
        <fullName evidence="13">C2H2-type domain-containing protein</fullName>
    </recommendedName>
</protein>
<organism evidence="14 15">
    <name type="scientific">Ceutorhynchus assimilis</name>
    <name type="common">cabbage seed weevil</name>
    <dbReference type="NCBI Taxonomy" id="467358"/>
    <lineage>
        <taxon>Eukaryota</taxon>
        <taxon>Metazoa</taxon>
        <taxon>Ecdysozoa</taxon>
        <taxon>Arthropoda</taxon>
        <taxon>Hexapoda</taxon>
        <taxon>Insecta</taxon>
        <taxon>Pterygota</taxon>
        <taxon>Neoptera</taxon>
        <taxon>Endopterygota</taxon>
        <taxon>Coleoptera</taxon>
        <taxon>Polyphaga</taxon>
        <taxon>Cucujiformia</taxon>
        <taxon>Curculionidae</taxon>
        <taxon>Ceutorhynchinae</taxon>
        <taxon>Ceutorhynchus</taxon>
    </lineage>
</organism>
<dbReference type="AlphaFoldDB" id="A0A9N9QR75"/>
<evidence type="ECO:0000259" key="13">
    <source>
        <dbReference type="PROSITE" id="PS50157"/>
    </source>
</evidence>
<feature type="region of interest" description="Disordered" evidence="12">
    <location>
        <begin position="609"/>
        <end position="631"/>
    </location>
</feature>
<keyword evidence="4 11" id="KW-0863">Zinc-finger</keyword>
<dbReference type="SMART" id="SM00355">
    <property type="entry name" value="ZnF_C2H2"/>
    <property type="match status" value="3"/>
</dbReference>
<dbReference type="FunFam" id="3.30.160.60:FF:000014">
    <property type="entry name" value="Transcription factor Sp3"/>
    <property type="match status" value="1"/>
</dbReference>
<evidence type="ECO:0000313" key="14">
    <source>
        <dbReference type="EMBL" id="CAG9771256.1"/>
    </source>
</evidence>
<dbReference type="GO" id="GO:0008270">
    <property type="term" value="F:zinc ion binding"/>
    <property type="evidence" value="ECO:0007669"/>
    <property type="project" value="UniProtKB-KW"/>
</dbReference>
<keyword evidence="8" id="KW-0804">Transcription</keyword>
<evidence type="ECO:0000256" key="4">
    <source>
        <dbReference type="ARBA" id="ARBA00022771"/>
    </source>
</evidence>
<evidence type="ECO:0000256" key="9">
    <source>
        <dbReference type="ARBA" id="ARBA00023242"/>
    </source>
</evidence>
<name>A0A9N9QR75_9CUCU</name>
<keyword evidence="3" id="KW-0677">Repeat</keyword>
<evidence type="ECO:0000256" key="12">
    <source>
        <dbReference type="SAM" id="MobiDB-lite"/>
    </source>
</evidence>
<keyword evidence="7" id="KW-0238">DNA-binding</keyword>
<evidence type="ECO:0000313" key="15">
    <source>
        <dbReference type="Proteomes" id="UP001152799"/>
    </source>
</evidence>
<dbReference type="PROSITE" id="PS00028">
    <property type="entry name" value="ZINC_FINGER_C2H2_1"/>
    <property type="match status" value="3"/>
</dbReference>
<evidence type="ECO:0000256" key="10">
    <source>
        <dbReference type="ARBA" id="ARBA00038409"/>
    </source>
</evidence>
<evidence type="ECO:0000256" key="2">
    <source>
        <dbReference type="ARBA" id="ARBA00022723"/>
    </source>
</evidence>
<dbReference type="GO" id="GO:0000978">
    <property type="term" value="F:RNA polymerase II cis-regulatory region sequence-specific DNA binding"/>
    <property type="evidence" value="ECO:0007669"/>
    <property type="project" value="TreeGrafter"/>
</dbReference>
<dbReference type="SUPFAM" id="SSF57667">
    <property type="entry name" value="beta-beta-alpha zinc fingers"/>
    <property type="match status" value="2"/>
</dbReference>
<comment type="similarity">
    <text evidence="10">Belongs to the Sp1 C2H2-type zinc-finger protein family.</text>
</comment>
<evidence type="ECO:0000256" key="7">
    <source>
        <dbReference type="ARBA" id="ARBA00023125"/>
    </source>
</evidence>
<dbReference type="EMBL" id="OU892283">
    <property type="protein sequence ID" value="CAG9771256.1"/>
    <property type="molecule type" value="Genomic_DNA"/>
</dbReference>
<dbReference type="PANTHER" id="PTHR23235">
    <property type="entry name" value="KRUEPPEL-LIKE TRANSCRIPTION FACTOR"/>
    <property type="match status" value="1"/>
</dbReference>
<dbReference type="FunFam" id="3.30.160.60:FF:001110">
    <property type="entry name" value="Krueppel factor 13"/>
    <property type="match status" value="1"/>
</dbReference>
<dbReference type="InterPro" id="IPR036236">
    <property type="entry name" value="Znf_C2H2_sf"/>
</dbReference>
<keyword evidence="6" id="KW-0805">Transcription regulation</keyword>
<evidence type="ECO:0000256" key="5">
    <source>
        <dbReference type="ARBA" id="ARBA00022833"/>
    </source>
</evidence>
<keyword evidence="15" id="KW-1185">Reference proteome</keyword>
<sequence>MSAENQPTIAIKPEYVVENPPLQDQQGDLLKPVPPSPLALLAATCSRIGDIPAHHIQLSSNGTVTMSTTPTPQNQIKQQQQGVTVQQAAQQQQQQQQQQQPQVVSVPVGGVTAQQLQQQLLQQQAANLVAAGQNLAGYSVVQAPTGVQALSVDGQEAIFIPMSLAGGQQHQQIFSPGQIIRTPTGVLNNQANHLPTTVQLSNGQSVQVRQAQPQVFQFPMQQTIPIQVPISSGNGQTVYQTIHFPVQLAATAAVPNIIQAQPQLIPQMASILTPSGQIQQIQIASSIPQQQQQQQQQQAQVQVPTSVAQQVVTAGDGSGQLTFTAANGQQFTLPVSNLQNLQQVRTLGNIGGLGNIIQIPNIQTMPTIQNIPGIGNVQVISQPQIAVGQHIQQDPTDPTKWQIIPQQVTTQQAAPQPTQIGTPISVSTVEAQPAPSPSASDITQNGEQKQRVRRVACTCPNCQEGERHSDRKKQHICHIPGCNKVYGKTSHLRAHLRWHTGERPFVCTWLFCGKRFTRSDELQRHRRTHTGEKRFQCNECNKKFMRSDHLSKHLKTHQKQHMKQDKDQDDEEVWEVQDESEPQQEEQKPQPVWITDSKNNIKYAITHLNYSQEATPTTQQSVSSDSSSNEEKMMITISAADADDLIIADSLDS</sequence>
<feature type="compositionally biased region" description="Basic residues" evidence="12">
    <location>
        <begin position="552"/>
        <end position="561"/>
    </location>
</feature>
<dbReference type="OrthoDB" id="6365676at2759"/>
<reference evidence="14" key="1">
    <citation type="submission" date="2022-01" db="EMBL/GenBank/DDBJ databases">
        <authorList>
            <person name="King R."/>
        </authorList>
    </citation>
    <scope>NUCLEOTIDE SEQUENCE</scope>
</reference>
<dbReference type="PROSITE" id="PS50157">
    <property type="entry name" value="ZINC_FINGER_C2H2_2"/>
    <property type="match status" value="3"/>
</dbReference>
<dbReference type="GO" id="GO:0000981">
    <property type="term" value="F:DNA-binding transcription factor activity, RNA polymerase II-specific"/>
    <property type="evidence" value="ECO:0007669"/>
    <property type="project" value="TreeGrafter"/>
</dbReference>
<feature type="compositionally biased region" description="Polar residues" evidence="12">
    <location>
        <begin position="609"/>
        <end position="620"/>
    </location>
</feature>
<feature type="domain" description="C2H2-type" evidence="13">
    <location>
        <begin position="505"/>
        <end position="534"/>
    </location>
</feature>
<evidence type="ECO:0000256" key="6">
    <source>
        <dbReference type="ARBA" id="ARBA00023015"/>
    </source>
</evidence>
<evidence type="ECO:0000256" key="1">
    <source>
        <dbReference type="ARBA" id="ARBA00004123"/>
    </source>
</evidence>
<gene>
    <name evidence="14" type="ORF">CEUTPL_LOCUS11694</name>
</gene>
<dbReference type="FunFam" id="3.30.160.60:FF:000077">
    <property type="entry name" value="Sp8 transcription factor"/>
    <property type="match status" value="1"/>
</dbReference>
<keyword evidence="9" id="KW-0539">Nucleus</keyword>
<evidence type="ECO:0000256" key="11">
    <source>
        <dbReference type="PROSITE-ProRule" id="PRU00042"/>
    </source>
</evidence>
<dbReference type="Proteomes" id="UP001152799">
    <property type="component" value="Chromosome 7"/>
</dbReference>
<proteinExistence type="inferred from homology"/>
<dbReference type="GO" id="GO:0005634">
    <property type="term" value="C:nucleus"/>
    <property type="evidence" value="ECO:0007669"/>
    <property type="project" value="UniProtKB-SubCell"/>
</dbReference>
<feature type="region of interest" description="Disordered" evidence="12">
    <location>
        <begin position="429"/>
        <end position="448"/>
    </location>
</feature>
<accession>A0A9N9QR75</accession>